<keyword evidence="1" id="KW-0472">Membrane</keyword>
<feature type="transmembrane region" description="Helical" evidence="1">
    <location>
        <begin position="39"/>
        <end position="58"/>
    </location>
</feature>
<keyword evidence="1" id="KW-1133">Transmembrane helix</keyword>
<dbReference type="EMBL" id="LJCQ01000008">
    <property type="protein sequence ID" value="KPV47683.1"/>
    <property type="molecule type" value="Genomic_DNA"/>
</dbReference>
<proteinExistence type="predicted"/>
<dbReference type="Proteomes" id="UP000050515">
    <property type="component" value="Unassembled WGS sequence"/>
</dbReference>
<evidence type="ECO:0000256" key="1">
    <source>
        <dbReference type="SAM" id="Phobius"/>
    </source>
</evidence>
<protein>
    <submittedName>
        <fullName evidence="2">Uncharacterized protein</fullName>
    </submittedName>
</protein>
<name>A0A0P9H0Y2_9ARCH</name>
<organism evidence="2 3">
    <name type="scientific">Acidiplasma aeolicum</name>
    <dbReference type="NCBI Taxonomy" id="507754"/>
    <lineage>
        <taxon>Archaea</taxon>
        <taxon>Methanobacteriati</taxon>
        <taxon>Thermoplasmatota</taxon>
        <taxon>Thermoplasmata</taxon>
        <taxon>Thermoplasmatales</taxon>
        <taxon>Ferroplasmaceae</taxon>
        <taxon>Acidiplasma</taxon>
    </lineage>
</organism>
<dbReference type="AlphaFoldDB" id="A0A0P9H0Y2"/>
<accession>A0A0P9H0Y2</accession>
<evidence type="ECO:0000313" key="2">
    <source>
        <dbReference type="EMBL" id="KPV47683.1"/>
    </source>
</evidence>
<comment type="caution">
    <text evidence="2">The sequence shown here is derived from an EMBL/GenBank/DDBJ whole genome shotgun (WGS) entry which is preliminary data.</text>
</comment>
<feature type="non-terminal residue" evidence="2">
    <location>
        <position position="1"/>
    </location>
</feature>
<evidence type="ECO:0000313" key="3">
    <source>
        <dbReference type="Proteomes" id="UP000050515"/>
    </source>
</evidence>
<keyword evidence="1" id="KW-0812">Transmembrane</keyword>
<reference evidence="2 3" key="1">
    <citation type="submission" date="2015-09" db="EMBL/GenBank/DDBJ databases">
        <title>Draft genome sequence of Acidiplasma aeolicum DSM 18409.</title>
        <authorList>
            <person name="Hemp J."/>
        </authorList>
    </citation>
    <scope>NUCLEOTIDE SEQUENCE [LARGE SCALE GENOMIC DNA]</scope>
    <source>
        <strain evidence="2 3">V</strain>
    </source>
</reference>
<sequence length="69" mass="7999">YLKGFNPVSIITLIITFFIVFAPLYGIKYHIFIILKDASWISGFVIAFILYLVLSLILRDKKWEKASES</sequence>
<gene>
    <name evidence="2" type="ORF">SE19_00040</name>
</gene>
<feature type="transmembrane region" description="Helical" evidence="1">
    <location>
        <begin position="7"/>
        <end position="27"/>
    </location>
</feature>